<gene>
    <name evidence="2" type="ORF">G5S42_40965</name>
</gene>
<reference evidence="2 3" key="1">
    <citation type="submission" date="2020-02" db="EMBL/GenBank/DDBJ databases">
        <title>Paraburkholderia simonii sp. nov. and Paraburkholderia youngii sp. nov. Brazilian and Mexican Mimosa-associated rhizobia.</title>
        <authorList>
            <person name="Mavima L."/>
            <person name="Beukes C.W."/>
            <person name="Chan W.Y."/>
            <person name="Palmer M."/>
            <person name="De Meyer S.E."/>
            <person name="James E.K."/>
            <person name="Venter S.N."/>
            <person name="Steenkamp E.T."/>
        </authorList>
    </citation>
    <scope>NUCLEOTIDE SEQUENCE [LARGE SCALE GENOMIC DNA]</scope>
    <source>
        <strain evidence="2 3">JPY169</strain>
    </source>
</reference>
<accession>A0A7Y6K8H1</accession>
<feature type="coiled-coil region" evidence="1">
    <location>
        <begin position="43"/>
        <end position="87"/>
    </location>
</feature>
<dbReference type="AlphaFoldDB" id="A0A7Y6K8H1"/>
<comment type="caution">
    <text evidence="2">The sequence shown here is derived from an EMBL/GenBank/DDBJ whole genome shotgun (WGS) entry which is preliminary data.</text>
</comment>
<evidence type="ECO:0000313" key="2">
    <source>
        <dbReference type="EMBL" id="NUY05826.1"/>
    </source>
</evidence>
<dbReference type="EMBL" id="JAALDK010000003">
    <property type="protein sequence ID" value="NUY05826.1"/>
    <property type="molecule type" value="Genomic_DNA"/>
</dbReference>
<keyword evidence="1" id="KW-0175">Coiled coil</keyword>
<dbReference type="Proteomes" id="UP000594380">
    <property type="component" value="Unassembled WGS sequence"/>
</dbReference>
<protein>
    <submittedName>
        <fullName evidence="2">Transposase</fullName>
    </submittedName>
</protein>
<evidence type="ECO:0000313" key="3">
    <source>
        <dbReference type="Proteomes" id="UP000594380"/>
    </source>
</evidence>
<name>A0A7Y6K8H1_9BURK</name>
<proteinExistence type="predicted"/>
<evidence type="ECO:0000256" key="1">
    <source>
        <dbReference type="SAM" id="Coils"/>
    </source>
</evidence>
<sequence>MVFGRQVCRCIANCPLNAAELAEYCRRKGLYLEQVAAWRASCVAANANAAEQAREQRQQAKEDKQRIKQLEKELQRKEKTLAEAAALLVLRKKAQATWGEQEDD</sequence>
<organism evidence="2 3">
    <name type="scientific">Paraburkholderia youngii</name>
    <dbReference type="NCBI Taxonomy" id="2782701"/>
    <lineage>
        <taxon>Bacteria</taxon>
        <taxon>Pseudomonadati</taxon>
        <taxon>Pseudomonadota</taxon>
        <taxon>Betaproteobacteria</taxon>
        <taxon>Burkholderiales</taxon>
        <taxon>Burkholderiaceae</taxon>
        <taxon>Paraburkholderia</taxon>
    </lineage>
</organism>